<dbReference type="Proteomes" id="UP001596047">
    <property type="component" value="Unassembled WGS sequence"/>
</dbReference>
<dbReference type="SMART" id="SM00860">
    <property type="entry name" value="SMI1_KNR4"/>
    <property type="match status" value="1"/>
</dbReference>
<dbReference type="Gene3D" id="3.40.1580.10">
    <property type="entry name" value="SMI1/KNR4-like"/>
    <property type="match status" value="1"/>
</dbReference>
<dbReference type="InterPro" id="IPR018958">
    <property type="entry name" value="Knr4/Smi1-like_dom"/>
</dbReference>
<comment type="caution">
    <text evidence="2">The sequence shown here is derived from an EMBL/GenBank/DDBJ whole genome shotgun (WGS) entry which is preliminary data.</text>
</comment>
<organism evidence="2 3">
    <name type="scientific">Paenibacillus solisilvae</name>
    <dbReference type="NCBI Taxonomy" id="2486751"/>
    <lineage>
        <taxon>Bacteria</taxon>
        <taxon>Bacillati</taxon>
        <taxon>Bacillota</taxon>
        <taxon>Bacilli</taxon>
        <taxon>Bacillales</taxon>
        <taxon>Paenibacillaceae</taxon>
        <taxon>Paenibacillus</taxon>
    </lineage>
</organism>
<dbReference type="RefSeq" id="WP_379191361.1">
    <property type="nucleotide sequence ID" value="NZ_JBHSOW010000104.1"/>
</dbReference>
<dbReference type="Pfam" id="PF09346">
    <property type="entry name" value="SMI1_KNR4"/>
    <property type="match status" value="1"/>
</dbReference>
<accession>A0ABW0W7K8</accession>
<dbReference type="InterPro" id="IPR051873">
    <property type="entry name" value="KNR4/SMI1_regulator"/>
</dbReference>
<dbReference type="PANTHER" id="PTHR47432">
    <property type="entry name" value="CELL WALL ASSEMBLY REGULATOR SMI1"/>
    <property type="match status" value="1"/>
</dbReference>
<evidence type="ECO:0000313" key="2">
    <source>
        <dbReference type="EMBL" id="MFC5652714.1"/>
    </source>
</evidence>
<protein>
    <submittedName>
        <fullName evidence="2">SMI1/KNR4 family protein</fullName>
    </submittedName>
</protein>
<dbReference type="PANTHER" id="PTHR47432:SF1">
    <property type="entry name" value="CELL WALL ASSEMBLY REGULATOR SMI1"/>
    <property type="match status" value="1"/>
</dbReference>
<sequence>MKVLWDRMEQWLQKQAPDVLADLLPGASELEIAELEAAIGFTLPADLRESLHIHNGQSGDAQWLIAGWELLSAERILEEWRIWKDLYDKSIFADFDADVQTGIVSTWWQPAWIPLTYDGAGNHHCLDLFPADSGTSGQIISMWHDGAERRILAGSYRQWFEYLVQTYEANDAEFVFESGDFDFEQ</sequence>
<reference evidence="3" key="1">
    <citation type="journal article" date="2019" name="Int. J. Syst. Evol. Microbiol.">
        <title>The Global Catalogue of Microorganisms (GCM) 10K type strain sequencing project: providing services to taxonomists for standard genome sequencing and annotation.</title>
        <authorList>
            <consortium name="The Broad Institute Genomics Platform"/>
            <consortium name="The Broad Institute Genome Sequencing Center for Infectious Disease"/>
            <person name="Wu L."/>
            <person name="Ma J."/>
        </authorList>
    </citation>
    <scope>NUCLEOTIDE SEQUENCE [LARGE SCALE GENOMIC DNA]</scope>
    <source>
        <strain evidence="3">CGMCC 1.3240</strain>
    </source>
</reference>
<name>A0ABW0W7K8_9BACL</name>
<evidence type="ECO:0000313" key="3">
    <source>
        <dbReference type="Proteomes" id="UP001596047"/>
    </source>
</evidence>
<feature type="domain" description="Knr4/Smi1-like" evidence="1">
    <location>
        <begin position="26"/>
        <end position="165"/>
    </location>
</feature>
<keyword evidence="3" id="KW-1185">Reference proteome</keyword>
<dbReference type="SUPFAM" id="SSF160631">
    <property type="entry name" value="SMI1/KNR4-like"/>
    <property type="match status" value="1"/>
</dbReference>
<evidence type="ECO:0000259" key="1">
    <source>
        <dbReference type="SMART" id="SM00860"/>
    </source>
</evidence>
<dbReference type="EMBL" id="JBHSOW010000104">
    <property type="protein sequence ID" value="MFC5652714.1"/>
    <property type="molecule type" value="Genomic_DNA"/>
</dbReference>
<proteinExistence type="predicted"/>
<gene>
    <name evidence="2" type="ORF">ACFPYJ_27065</name>
</gene>
<dbReference type="InterPro" id="IPR037883">
    <property type="entry name" value="Knr4/Smi1-like_sf"/>
</dbReference>